<evidence type="ECO:0000313" key="2">
    <source>
        <dbReference type="Proteomes" id="UP000789396"/>
    </source>
</evidence>
<reference evidence="1" key="1">
    <citation type="submission" date="2021-06" db="EMBL/GenBank/DDBJ databases">
        <authorList>
            <person name="Kallberg Y."/>
            <person name="Tangrot J."/>
            <person name="Rosling A."/>
        </authorList>
    </citation>
    <scope>NUCLEOTIDE SEQUENCE</scope>
    <source>
        <strain evidence="1">IN212</strain>
    </source>
</reference>
<dbReference type="AlphaFoldDB" id="A0A9N9P938"/>
<organism evidence="1 2">
    <name type="scientific">Racocetra fulgida</name>
    <dbReference type="NCBI Taxonomy" id="60492"/>
    <lineage>
        <taxon>Eukaryota</taxon>
        <taxon>Fungi</taxon>
        <taxon>Fungi incertae sedis</taxon>
        <taxon>Mucoromycota</taxon>
        <taxon>Glomeromycotina</taxon>
        <taxon>Glomeromycetes</taxon>
        <taxon>Diversisporales</taxon>
        <taxon>Gigasporaceae</taxon>
        <taxon>Racocetra</taxon>
    </lineage>
</organism>
<gene>
    <name evidence="1" type="ORF">RFULGI_LOCUS17752</name>
</gene>
<name>A0A9N9P938_9GLOM</name>
<protein>
    <submittedName>
        <fullName evidence="1">4889_t:CDS:1</fullName>
    </submittedName>
</protein>
<dbReference type="Proteomes" id="UP000789396">
    <property type="component" value="Unassembled WGS sequence"/>
</dbReference>
<sequence length="96" mass="11260">INVINDNEQDPKIILLDKLYLNFYDKFSEGLSVPSIIENYISENGETEDNILNWLYLNKNEPKYVCLRGIFYMWNISTNEGKENSINVFSLFLDAQ</sequence>
<feature type="non-terminal residue" evidence="1">
    <location>
        <position position="96"/>
    </location>
</feature>
<comment type="caution">
    <text evidence="1">The sequence shown here is derived from an EMBL/GenBank/DDBJ whole genome shotgun (WGS) entry which is preliminary data.</text>
</comment>
<evidence type="ECO:0000313" key="1">
    <source>
        <dbReference type="EMBL" id="CAG8801245.1"/>
    </source>
</evidence>
<dbReference type="EMBL" id="CAJVPZ010072131">
    <property type="protein sequence ID" value="CAG8801245.1"/>
    <property type="molecule type" value="Genomic_DNA"/>
</dbReference>
<keyword evidence="2" id="KW-1185">Reference proteome</keyword>
<feature type="non-terminal residue" evidence="1">
    <location>
        <position position="1"/>
    </location>
</feature>
<accession>A0A9N9P938</accession>
<proteinExistence type="predicted"/>